<dbReference type="PANTHER" id="PTHR10916">
    <property type="entry name" value="60S RIBOSOMAL PROTEIN L35/50S RIBOSOMAL PROTEIN L29"/>
    <property type="match status" value="1"/>
</dbReference>
<dbReference type="InterPro" id="IPR036049">
    <property type="entry name" value="Ribosomal_uL29_sf"/>
</dbReference>
<protein>
    <recommendedName>
        <fullName evidence="4 5">Large ribosomal subunit protein uL29</fullName>
    </recommendedName>
</protein>
<comment type="similarity">
    <text evidence="1 5">Belongs to the universal ribosomal protein uL29 family.</text>
</comment>
<evidence type="ECO:0000256" key="4">
    <source>
        <dbReference type="ARBA" id="ARBA00035204"/>
    </source>
</evidence>
<dbReference type="CDD" id="cd00427">
    <property type="entry name" value="Ribosomal_L29_HIP"/>
    <property type="match status" value="1"/>
</dbReference>
<dbReference type="InterPro" id="IPR050063">
    <property type="entry name" value="Ribosomal_protein_uL29"/>
</dbReference>
<name>A0A1F4TP16_UNCSA</name>
<dbReference type="GO" id="GO:0003735">
    <property type="term" value="F:structural constituent of ribosome"/>
    <property type="evidence" value="ECO:0007669"/>
    <property type="project" value="InterPro"/>
</dbReference>
<dbReference type="Gene3D" id="1.10.287.310">
    <property type="match status" value="1"/>
</dbReference>
<organism evidence="7 8">
    <name type="scientific">candidate division WOR-1 bacterium RIFOXYB2_FULL_48_7</name>
    <dbReference type="NCBI Taxonomy" id="1802583"/>
    <lineage>
        <taxon>Bacteria</taxon>
        <taxon>Bacillati</taxon>
        <taxon>Saganbacteria</taxon>
    </lineage>
</organism>
<dbReference type="Proteomes" id="UP000178951">
    <property type="component" value="Unassembled WGS sequence"/>
</dbReference>
<evidence type="ECO:0000256" key="6">
    <source>
        <dbReference type="SAM" id="Coils"/>
    </source>
</evidence>
<dbReference type="STRING" id="1802583.A2311_04940"/>
<dbReference type="HAMAP" id="MF_00374">
    <property type="entry name" value="Ribosomal_uL29"/>
    <property type="match status" value="1"/>
</dbReference>
<dbReference type="NCBIfam" id="TIGR00012">
    <property type="entry name" value="L29"/>
    <property type="match status" value="1"/>
</dbReference>
<proteinExistence type="inferred from homology"/>
<dbReference type="AlphaFoldDB" id="A0A1F4TP16"/>
<dbReference type="SUPFAM" id="SSF46561">
    <property type="entry name" value="Ribosomal protein L29 (L29p)"/>
    <property type="match status" value="1"/>
</dbReference>
<dbReference type="GO" id="GO:0022625">
    <property type="term" value="C:cytosolic large ribosomal subunit"/>
    <property type="evidence" value="ECO:0007669"/>
    <property type="project" value="TreeGrafter"/>
</dbReference>
<dbReference type="GO" id="GO:0006412">
    <property type="term" value="P:translation"/>
    <property type="evidence" value="ECO:0007669"/>
    <property type="project" value="UniProtKB-UniRule"/>
</dbReference>
<feature type="coiled-coil region" evidence="6">
    <location>
        <begin position="8"/>
        <end position="35"/>
    </location>
</feature>
<keyword evidence="2 5" id="KW-0689">Ribosomal protein</keyword>
<dbReference type="EMBL" id="MEUF01000042">
    <property type="protein sequence ID" value="OGC34454.1"/>
    <property type="molecule type" value="Genomic_DNA"/>
</dbReference>
<evidence type="ECO:0000256" key="3">
    <source>
        <dbReference type="ARBA" id="ARBA00023274"/>
    </source>
</evidence>
<evidence type="ECO:0000313" key="8">
    <source>
        <dbReference type="Proteomes" id="UP000178951"/>
    </source>
</evidence>
<sequence>MKTTKETNELRQASLAELTKKLDETRKELIISRIQKVSQQLKNPLKVRVLRKKIARLLTVVHEKEKA</sequence>
<evidence type="ECO:0000256" key="2">
    <source>
        <dbReference type="ARBA" id="ARBA00022980"/>
    </source>
</evidence>
<comment type="caution">
    <text evidence="7">The sequence shown here is derived from an EMBL/GenBank/DDBJ whole genome shotgun (WGS) entry which is preliminary data.</text>
</comment>
<dbReference type="InterPro" id="IPR001854">
    <property type="entry name" value="Ribosomal_uL29"/>
</dbReference>
<keyword evidence="3 5" id="KW-0687">Ribonucleoprotein</keyword>
<dbReference type="Pfam" id="PF00831">
    <property type="entry name" value="Ribosomal_L29"/>
    <property type="match status" value="1"/>
</dbReference>
<reference evidence="7 8" key="1">
    <citation type="journal article" date="2016" name="Nat. Commun.">
        <title>Thousands of microbial genomes shed light on interconnected biogeochemical processes in an aquifer system.</title>
        <authorList>
            <person name="Anantharaman K."/>
            <person name="Brown C.T."/>
            <person name="Hug L.A."/>
            <person name="Sharon I."/>
            <person name="Castelle C.J."/>
            <person name="Probst A.J."/>
            <person name="Thomas B.C."/>
            <person name="Singh A."/>
            <person name="Wilkins M.J."/>
            <person name="Karaoz U."/>
            <person name="Brodie E.L."/>
            <person name="Williams K.H."/>
            <person name="Hubbard S.S."/>
            <person name="Banfield J.F."/>
        </authorList>
    </citation>
    <scope>NUCLEOTIDE SEQUENCE [LARGE SCALE GENOMIC DNA]</scope>
</reference>
<dbReference type="PANTHER" id="PTHR10916:SF0">
    <property type="entry name" value="LARGE RIBOSOMAL SUBUNIT PROTEIN UL29C"/>
    <property type="match status" value="1"/>
</dbReference>
<keyword evidence="6" id="KW-0175">Coiled coil</keyword>
<accession>A0A1F4TP16</accession>
<evidence type="ECO:0000256" key="1">
    <source>
        <dbReference type="ARBA" id="ARBA00009254"/>
    </source>
</evidence>
<gene>
    <name evidence="5" type="primary">rpmC</name>
    <name evidence="7" type="ORF">A2311_04940</name>
</gene>
<evidence type="ECO:0000256" key="5">
    <source>
        <dbReference type="HAMAP-Rule" id="MF_00374"/>
    </source>
</evidence>
<evidence type="ECO:0000313" key="7">
    <source>
        <dbReference type="EMBL" id="OGC34454.1"/>
    </source>
</evidence>